<dbReference type="PANTHER" id="PTHR11878">
    <property type="entry name" value="SODIUM/CALCIUM EXCHANGER"/>
    <property type="match status" value="1"/>
</dbReference>
<gene>
    <name evidence="7" type="ORF">Aiant_27010</name>
</gene>
<evidence type="ECO:0000256" key="3">
    <source>
        <dbReference type="ARBA" id="ARBA00022837"/>
    </source>
</evidence>
<dbReference type="Pfam" id="PF03160">
    <property type="entry name" value="Calx-beta"/>
    <property type="match status" value="7"/>
</dbReference>
<keyword evidence="4" id="KW-0406">Ion transport</keyword>
<reference evidence="7 8" key="1">
    <citation type="submission" date="2020-08" db="EMBL/GenBank/DDBJ databases">
        <title>Whole genome shotgun sequence of Actinoplanes ianthinogenes NBRC 13996.</title>
        <authorList>
            <person name="Komaki H."/>
            <person name="Tamura T."/>
        </authorList>
    </citation>
    <scope>NUCLEOTIDE SEQUENCE [LARGE SCALE GENOMIC DNA]</scope>
    <source>
        <strain evidence="7 8">NBRC 13996</strain>
    </source>
</reference>
<keyword evidence="1 5" id="KW-0732">Signal</keyword>
<sequence>MRFQIPPRLWSPARFRKALVAAVAAGLGSVFVAGVPASADGEPTVMTGWVEGFAEGEAGTHTETLAITTDPPPAEPVNLHVSVEEDANAADNGGRGHATAGVDFEPVETDVLYDPDSETGAAFVEVTIHGDAVFEGMETFTVVVGGEPHQVLLPDDEEPPLLPVGFDEKEGSTVDLSATVNEPVDAPTPFFAQVIPDAFPDEGDTAEVDDFDDAGLVKSGTVNPGDTSIDLGSIDLKIDRTDEFTERVVIVVGLGQPQDGLAFGVAATIQDADDDLPPRIVANPPGDMSMREGAFYDVPFHLEFGYEGNMAARTEKPVSASWTMSSADATLDADYDGPAEGTVDFDPGSGEGSVHFGTVNDGDFESDEHVSLSLHDPVNASEIAGSPITLTITDDESYVPPAFSMTSEVSATEGQAETAKFTVTLDETQSEDAYFNVFVREGSAGAGDFGPVDEKLLIEAGDRTATVEVPILDDSAYESTEQATVEVVLDGDESGPTGTLSIDDDDPVPTLTLNTVTGAEGGTVDVMATPTGVAQDDLTYAVTLTGDGASPAEAEDYSADSGPVELPAGTTEPVRLRQISLLNDTIDEPAESLKATVTNESVEGVDPVSTHYTITDDPADLPPTVSLGSTTAVEGGGFAEVPVDLSFAGANGATSTEQSVSVGYELLPGTATAADFGPSASANPLVLPPGTTHGSIQVPIVDDASREPMESFYARTTGVTPTGATLGSEIGTVTIRESDQDQPRPTFSISGDTRVAEGGTATFKIVLSKAADADVDLTVAMRPGTATAAGNDEGEQDYGLPVATVRIPQGGVSATVEVPIRQDSVYEGDESAQLIVQLATGEDDAAGDPQQVDLTIVDDDPKVQIVLDPAATAVTEGDTVKLSGQVKGVAQRDVTFDRPVIAASAEIADYELSDPDTVVPGGTASGTKINLGTIHFNRDATDEDTEAIKLSFGGNVLTFQVADDPKDVAPKVTIDDTSLGEGDGAAELTVSLVFSGETRATERTITVPWQTVDGTADAGKDYTKSSGQLTLTPPLSVGTIRVPVLADTRDEADQTFTVRLGAPSPADVALAKPAGKVTIEDDDKPKAPTLTAPAGISGVGRVELTGFAGANAKVELLSAVGTSGGSFRTVLTTKADDDGAYQFTPNFALGYRVMTRANGLTSPVRTVQVKQDPTLTVVSAKRNVTFSVKGDPDEPGQRVIIQRQVSGDWREADTGELNGAGKFTTTLKSLKPGTYVFRAVIASSPSIGVVSGASDSVTVKIK</sequence>
<feature type="signal peptide" evidence="5">
    <location>
        <begin position="1"/>
        <end position="32"/>
    </location>
</feature>
<dbReference type="PANTHER" id="PTHR11878:SF65">
    <property type="entry name" value="NA_CA-EXCHANGE PROTEIN, ISOFORM G"/>
    <property type="match status" value="1"/>
</dbReference>
<evidence type="ECO:0000256" key="1">
    <source>
        <dbReference type="ARBA" id="ARBA00022729"/>
    </source>
</evidence>
<evidence type="ECO:0000256" key="5">
    <source>
        <dbReference type="SAM" id="SignalP"/>
    </source>
</evidence>
<evidence type="ECO:0000313" key="8">
    <source>
        <dbReference type="Proteomes" id="UP000676967"/>
    </source>
</evidence>
<feature type="chain" id="PRO_5046372036" description="Fibronectin type-III domain-containing protein" evidence="5">
    <location>
        <begin position="33"/>
        <end position="1262"/>
    </location>
</feature>
<proteinExistence type="predicted"/>
<keyword evidence="2" id="KW-0677">Repeat</keyword>
<dbReference type="RefSeq" id="WP_189334401.1">
    <property type="nucleotide sequence ID" value="NZ_AP023356.1"/>
</dbReference>
<dbReference type="EMBL" id="AP023356">
    <property type="protein sequence ID" value="BCJ42044.1"/>
    <property type="molecule type" value="Genomic_DNA"/>
</dbReference>
<evidence type="ECO:0000259" key="6">
    <source>
        <dbReference type="PROSITE" id="PS50853"/>
    </source>
</evidence>
<name>A0ABM7LS25_9ACTN</name>
<organism evidence="7 8">
    <name type="scientific">Actinoplanes ianthinogenes</name>
    <dbReference type="NCBI Taxonomy" id="122358"/>
    <lineage>
        <taxon>Bacteria</taxon>
        <taxon>Bacillati</taxon>
        <taxon>Actinomycetota</taxon>
        <taxon>Actinomycetes</taxon>
        <taxon>Micromonosporales</taxon>
        <taxon>Micromonosporaceae</taxon>
        <taxon>Actinoplanes</taxon>
    </lineage>
</organism>
<keyword evidence="8" id="KW-1185">Reference proteome</keyword>
<dbReference type="SUPFAM" id="SSF141072">
    <property type="entry name" value="CalX-like"/>
    <property type="match status" value="7"/>
</dbReference>
<dbReference type="InterPro" id="IPR051171">
    <property type="entry name" value="CaCA"/>
</dbReference>
<evidence type="ECO:0000256" key="2">
    <source>
        <dbReference type="ARBA" id="ARBA00022737"/>
    </source>
</evidence>
<dbReference type="Proteomes" id="UP000676967">
    <property type="component" value="Chromosome"/>
</dbReference>
<evidence type="ECO:0000256" key="4">
    <source>
        <dbReference type="ARBA" id="ARBA00023065"/>
    </source>
</evidence>
<dbReference type="PROSITE" id="PS50853">
    <property type="entry name" value="FN3"/>
    <property type="match status" value="1"/>
</dbReference>
<dbReference type="InterPro" id="IPR003961">
    <property type="entry name" value="FN3_dom"/>
</dbReference>
<dbReference type="InterPro" id="IPR003644">
    <property type="entry name" value="Calx_beta"/>
</dbReference>
<keyword evidence="3" id="KW-0106">Calcium</keyword>
<evidence type="ECO:0000313" key="7">
    <source>
        <dbReference type="EMBL" id="BCJ42044.1"/>
    </source>
</evidence>
<dbReference type="Gene3D" id="2.60.40.2030">
    <property type="match status" value="7"/>
</dbReference>
<dbReference type="SMART" id="SM00237">
    <property type="entry name" value="Calx_beta"/>
    <property type="match status" value="3"/>
</dbReference>
<keyword evidence="4" id="KW-0813">Transport</keyword>
<dbReference type="InterPro" id="IPR038081">
    <property type="entry name" value="CalX-like_sf"/>
</dbReference>
<accession>A0ABM7LS25</accession>
<feature type="domain" description="Fibronectin type-III" evidence="6">
    <location>
        <begin position="1169"/>
        <end position="1262"/>
    </location>
</feature>
<protein>
    <recommendedName>
        <fullName evidence="6">Fibronectin type-III domain-containing protein</fullName>
    </recommendedName>
</protein>